<keyword evidence="1" id="KW-0812">Transmembrane</keyword>
<dbReference type="RefSeq" id="WP_003457108.1">
    <property type="nucleotide sequence ID" value="NC_008261.1"/>
</dbReference>
<feature type="transmembrane region" description="Helical" evidence="1">
    <location>
        <begin position="50"/>
        <end position="70"/>
    </location>
</feature>
<dbReference type="Proteomes" id="UP000001823">
    <property type="component" value="Chromosome"/>
</dbReference>
<dbReference type="KEGG" id="cpf:CPF_0668"/>
<dbReference type="EMBL" id="CP000246">
    <property type="protein sequence ID" value="ABG83708.1"/>
    <property type="molecule type" value="Genomic_DNA"/>
</dbReference>
<evidence type="ECO:0000256" key="1">
    <source>
        <dbReference type="SAM" id="Phobius"/>
    </source>
</evidence>
<keyword evidence="1" id="KW-1133">Transmembrane helix</keyword>
<evidence type="ECO:0000313" key="2">
    <source>
        <dbReference type="EMBL" id="ABG83708.1"/>
    </source>
</evidence>
<accession>A0A0H2YRX6</accession>
<gene>
    <name evidence="2" type="ordered locus">CPF_0668</name>
</gene>
<organism evidence="2 3">
    <name type="scientific">Clostridium perfringens (strain ATCC 13124 / DSM 756 / JCM 1290 / NCIMB 6125 / NCTC 8237 / Type A)</name>
    <dbReference type="NCBI Taxonomy" id="195103"/>
    <lineage>
        <taxon>Bacteria</taxon>
        <taxon>Bacillati</taxon>
        <taxon>Bacillota</taxon>
        <taxon>Clostridia</taxon>
        <taxon>Eubacteriales</taxon>
        <taxon>Clostridiaceae</taxon>
        <taxon>Clostridium</taxon>
    </lineage>
</organism>
<protein>
    <submittedName>
        <fullName evidence="2">Uncharacterized protein</fullName>
    </submittedName>
</protein>
<name>A0A0H2YRX6_CLOP1</name>
<sequence length="101" mass="11764">MDRMLLLQNILEALVFVISTILFAVLYGLIDKKIRLTDKMFGAFKIEPKWEWIIHIVIALILIVLVHYFGVYIFKIWNLATVFITGAIAGICIYNMNRNNF</sequence>
<dbReference type="PaxDb" id="195103-CPF_0668"/>
<feature type="transmembrane region" description="Helical" evidence="1">
    <location>
        <begin position="76"/>
        <end position="96"/>
    </location>
</feature>
<keyword evidence="1" id="KW-0472">Membrane</keyword>
<dbReference type="AlphaFoldDB" id="A0A0H2YRX6"/>
<dbReference type="STRING" id="195103.CPF_0668"/>
<keyword evidence="3" id="KW-1185">Reference proteome</keyword>
<dbReference type="GeneID" id="93002986"/>
<feature type="transmembrane region" description="Helical" evidence="1">
    <location>
        <begin position="6"/>
        <end position="30"/>
    </location>
</feature>
<dbReference type="HOGENOM" id="CLU_2286625_0_0_9"/>
<proteinExistence type="predicted"/>
<evidence type="ECO:0000313" key="3">
    <source>
        <dbReference type="Proteomes" id="UP000001823"/>
    </source>
</evidence>
<reference evidence="2 3" key="1">
    <citation type="journal article" date="2006" name="Genome Res.">
        <title>Skewed genomic variability in strains of the toxigenic bacterial pathogen, Clostridium perfringens.</title>
        <authorList>
            <person name="Myers G.S."/>
            <person name="Rasko D.A."/>
            <person name="Cheung J.K."/>
            <person name="Ravel J."/>
            <person name="Seshadri R."/>
            <person name="Deboy R.T."/>
            <person name="Ren Q."/>
            <person name="Varga J."/>
            <person name="Awad M.M."/>
            <person name="Brinkac L.M."/>
            <person name="Daugherty S.C."/>
            <person name="Haft D.H."/>
            <person name="Dodson R.J."/>
            <person name="Madupu R."/>
            <person name="Nelson W.C."/>
            <person name="Rosovitz M.J."/>
            <person name="Sullivan S.A."/>
            <person name="Khouri H."/>
            <person name="Dimitrov G.I."/>
            <person name="Watkins K.L."/>
            <person name="Mulligan S."/>
            <person name="Benton J."/>
            <person name="Radune D."/>
            <person name="Fisher D.J."/>
            <person name="Atkins H.S."/>
            <person name="Hiscox T."/>
            <person name="Jost B.H."/>
            <person name="Billington S.J."/>
            <person name="Songer J.G."/>
            <person name="McClane B.A."/>
            <person name="Titball R.W."/>
            <person name="Rood J.I."/>
            <person name="Melville S.B."/>
            <person name="Paulsen I.T."/>
        </authorList>
    </citation>
    <scope>NUCLEOTIDE SEQUENCE [LARGE SCALE GENOMIC DNA]</scope>
    <source>
        <strain evidence="3">ATCC 13124 / DSM 756 / JCM 1290 / NCIMB 6125 / NCTC 8237 / S 107 / Type A</strain>
    </source>
</reference>